<evidence type="ECO:0000313" key="2">
    <source>
        <dbReference type="Proteomes" id="UP000245362"/>
    </source>
</evidence>
<organism evidence="1 2">
    <name type="scientific">Vibrio albus</name>
    <dbReference type="NCBI Taxonomy" id="2200953"/>
    <lineage>
        <taxon>Bacteria</taxon>
        <taxon>Pseudomonadati</taxon>
        <taxon>Pseudomonadota</taxon>
        <taxon>Gammaproteobacteria</taxon>
        <taxon>Vibrionales</taxon>
        <taxon>Vibrionaceae</taxon>
        <taxon>Vibrio</taxon>
    </lineage>
</organism>
<name>A0A2U3B7H8_9VIBR</name>
<dbReference type="SUPFAM" id="SSF69118">
    <property type="entry name" value="AhpD-like"/>
    <property type="match status" value="1"/>
</dbReference>
<reference evidence="1 2" key="1">
    <citation type="submission" date="2018-05" db="EMBL/GenBank/DDBJ databases">
        <title>Vibrio limimaris sp. nov., isolated from marine sediment.</title>
        <authorList>
            <person name="Li C.-M."/>
        </authorList>
    </citation>
    <scope>NUCLEOTIDE SEQUENCE [LARGE SCALE GENOMIC DNA]</scope>
    <source>
        <strain evidence="1 2">E4404</strain>
    </source>
</reference>
<dbReference type="Gene3D" id="1.20.1290.10">
    <property type="entry name" value="AhpD-like"/>
    <property type="match status" value="1"/>
</dbReference>
<evidence type="ECO:0000313" key="1">
    <source>
        <dbReference type="EMBL" id="PWI32684.1"/>
    </source>
</evidence>
<proteinExistence type="predicted"/>
<sequence>MTRNRSNLAQKQVGRFFAEGYTERQLLEIVLGQAQKLMSNYTNHLAKTPVDKVFEKYTWK</sequence>
<dbReference type="EMBL" id="QFWT01000008">
    <property type="protein sequence ID" value="PWI32684.1"/>
    <property type="molecule type" value="Genomic_DNA"/>
</dbReference>
<comment type="caution">
    <text evidence="1">The sequence shown here is derived from an EMBL/GenBank/DDBJ whole genome shotgun (WGS) entry which is preliminary data.</text>
</comment>
<gene>
    <name evidence="1" type="ORF">DI392_14850</name>
</gene>
<keyword evidence="2" id="KW-1185">Reference proteome</keyword>
<accession>A0A2U3B7H8</accession>
<dbReference type="AlphaFoldDB" id="A0A2U3B7H8"/>
<protein>
    <submittedName>
        <fullName evidence="1">Uncharacterized protein</fullName>
    </submittedName>
</protein>
<dbReference type="Proteomes" id="UP000245362">
    <property type="component" value="Unassembled WGS sequence"/>
</dbReference>
<dbReference type="InterPro" id="IPR029032">
    <property type="entry name" value="AhpD-like"/>
</dbReference>